<dbReference type="PANTHER" id="PTHR35861">
    <property type="match status" value="1"/>
</dbReference>
<evidence type="ECO:0000259" key="2">
    <source>
        <dbReference type="Pfam" id="PF04984"/>
    </source>
</evidence>
<gene>
    <name evidence="4" type="ORF">HJG54_33435</name>
</gene>
<evidence type="ECO:0000259" key="3">
    <source>
        <dbReference type="Pfam" id="PF17482"/>
    </source>
</evidence>
<organism evidence="4">
    <name type="scientific">Leptolyngbya sp. NK1-12</name>
    <dbReference type="NCBI Taxonomy" id="2547451"/>
    <lineage>
        <taxon>Bacteria</taxon>
        <taxon>Bacillati</taxon>
        <taxon>Cyanobacteriota</taxon>
        <taxon>Cyanophyceae</taxon>
        <taxon>Leptolyngbyales</taxon>
        <taxon>Leptolyngbyaceae</taxon>
        <taxon>Leptolyngbya group</taxon>
        <taxon>Leptolyngbya</taxon>
    </lineage>
</organism>
<dbReference type="EMBL" id="CP053587">
    <property type="protein sequence ID" value="WNZ27742.1"/>
    <property type="molecule type" value="Genomic_DNA"/>
</dbReference>
<dbReference type="InterPro" id="IPR035089">
    <property type="entry name" value="Phage_sheath_subtilisin"/>
</dbReference>
<proteinExistence type="inferred from homology"/>
<evidence type="ECO:0000256" key="1">
    <source>
        <dbReference type="ARBA" id="ARBA00008005"/>
    </source>
</evidence>
<dbReference type="InterPro" id="IPR020287">
    <property type="entry name" value="Tail_sheath_C"/>
</dbReference>
<dbReference type="Pfam" id="PF17482">
    <property type="entry name" value="Phage_sheath_1C"/>
    <property type="match status" value="1"/>
</dbReference>
<dbReference type="Pfam" id="PF04984">
    <property type="entry name" value="Phage_sheath_1"/>
    <property type="match status" value="1"/>
</dbReference>
<dbReference type="Gene3D" id="3.40.50.11780">
    <property type="match status" value="1"/>
</dbReference>
<accession>A0AA96WKU8</accession>
<comment type="similarity">
    <text evidence="1">Belongs to the myoviridae tail sheath protein family.</text>
</comment>
<feature type="domain" description="Tail sheath protein subtilisin-like" evidence="2">
    <location>
        <begin position="141"/>
        <end position="291"/>
    </location>
</feature>
<dbReference type="PANTHER" id="PTHR35861:SF1">
    <property type="entry name" value="PHAGE TAIL SHEATH PROTEIN"/>
    <property type="match status" value="1"/>
</dbReference>
<dbReference type="InterPro" id="IPR052042">
    <property type="entry name" value="Tail_sheath_structural"/>
</dbReference>
<dbReference type="RefSeq" id="WP_316436201.1">
    <property type="nucleotide sequence ID" value="NZ_CP053587.1"/>
</dbReference>
<dbReference type="AlphaFoldDB" id="A0AA96WKU8"/>
<protein>
    <submittedName>
        <fullName evidence="4">Phage tail sheath family protein</fullName>
    </submittedName>
</protein>
<sequence length="406" mass="44060">MSQYLSPGVYVEEVPPSARPIAGVGTSTAGFVGVVPDEVVMPAQPGKFTTTSENKTVPLLYPVAEAGKPLLITSWEQFKNAFGDFQSKSSNANATDADFAAYQQLQHAVYGFFNNGGTRCWVIRVAESSDLADPSNLLTQLAAIDEITIVAIPGATKQAQHTAILSHCFSLQDRVAILDGINDADLTPESIAPAGRSEAGSYGAIYFPWIQVFDPIAKANMTIPPSGHIAGIYARSDSSRGVFKAPANEMIVGALDADRRLSKADQDGLNPEGINVIRVFNGTVKVWGARTRADEANSEFRYISTRRFMNFLRESIDQGTQFVVFEPNSPALWQRITRSVSDFLLTQWQSGALFGETPKQAFFVKCDAETNPPNVRELGQVVTEIGVAIVKPAEFVVFRIQQTTGN</sequence>
<name>A0AA96WKU8_9CYAN</name>
<evidence type="ECO:0000313" key="4">
    <source>
        <dbReference type="EMBL" id="WNZ27742.1"/>
    </source>
</evidence>
<feature type="domain" description="Tail sheath protein C-terminal" evidence="3">
    <location>
        <begin position="295"/>
        <end position="403"/>
    </location>
</feature>
<reference evidence="4" key="1">
    <citation type="submission" date="2020-05" db="EMBL/GenBank/DDBJ databases">
        <authorList>
            <person name="Zhu T."/>
            <person name="Keshari N."/>
            <person name="Lu X."/>
        </authorList>
    </citation>
    <scope>NUCLEOTIDE SEQUENCE</scope>
    <source>
        <strain evidence="4">NK1-12</strain>
    </source>
</reference>